<organism evidence="2 3">
    <name type="scientific">Protea cynaroides</name>
    <dbReference type="NCBI Taxonomy" id="273540"/>
    <lineage>
        <taxon>Eukaryota</taxon>
        <taxon>Viridiplantae</taxon>
        <taxon>Streptophyta</taxon>
        <taxon>Embryophyta</taxon>
        <taxon>Tracheophyta</taxon>
        <taxon>Spermatophyta</taxon>
        <taxon>Magnoliopsida</taxon>
        <taxon>Proteales</taxon>
        <taxon>Proteaceae</taxon>
        <taxon>Protea</taxon>
    </lineage>
</organism>
<evidence type="ECO:0000313" key="3">
    <source>
        <dbReference type="Proteomes" id="UP001141806"/>
    </source>
</evidence>
<protein>
    <submittedName>
        <fullName evidence="2">Uncharacterized protein</fullName>
    </submittedName>
</protein>
<name>A0A9Q0HF17_9MAGN</name>
<proteinExistence type="predicted"/>
<accession>A0A9Q0HF17</accession>
<feature type="region of interest" description="Disordered" evidence="1">
    <location>
        <begin position="80"/>
        <end position="116"/>
    </location>
</feature>
<evidence type="ECO:0000313" key="2">
    <source>
        <dbReference type="EMBL" id="KAJ4965068.1"/>
    </source>
</evidence>
<keyword evidence="3" id="KW-1185">Reference proteome</keyword>
<dbReference type="AlphaFoldDB" id="A0A9Q0HF17"/>
<evidence type="ECO:0000256" key="1">
    <source>
        <dbReference type="SAM" id="MobiDB-lite"/>
    </source>
</evidence>
<comment type="caution">
    <text evidence="2">The sequence shown here is derived from an EMBL/GenBank/DDBJ whole genome shotgun (WGS) entry which is preliminary data.</text>
</comment>
<dbReference type="Proteomes" id="UP001141806">
    <property type="component" value="Unassembled WGS sequence"/>
</dbReference>
<dbReference type="EMBL" id="JAMYWD010000007">
    <property type="protein sequence ID" value="KAJ4965068.1"/>
    <property type="molecule type" value="Genomic_DNA"/>
</dbReference>
<feature type="compositionally biased region" description="Polar residues" evidence="1">
    <location>
        <begin position="97"/>
        <end position="112"/>
    </location>
</feature>
<gene>
    <name evidence="2" type="ORF">NE237_016917</name>
</gene>
<reference evidence="2" key="1">
    <citation type="journal article" date="2023" name="Plant J.">
        <title>The genome of the king protea, Protea cynaroides.</title>
        <authorList>
            <person name="Chang J."/>
            <person name="Duong T.A."/>
            <person name="Schoeman C."/>
            <person name="Ma X."/>
            <person name="Roodt D."/>
            <person name="Barker N."/>
            <person name="Li Z."/>
            <person name="Van de Peer Y."/>
            <person name="Mizrachi E."/>
        </authorList>
    </citation>
    <scope>NUCLEOTIDE SEQUENCE</scope>
    <source>
        <tissue evidence="2">Young leaves</tissue>
    </source>
</reference>
<sequence length="140" mass="15100">MATCKLRFGGSESKRRVELEKESDNTHRNYCEIGVWVPQLNSSKSISSMRVCGISPAAHVSVDFGGVSFTPLIIYASISSSSSRRSSTFGVRKEETQPTGLGSKSADSSGTGSDDYWPILVGSESVLIETDLEPFLTPTE</sequence>